<dbReference type="InterPro" id="IPR043502">
    <property type="entry name" value="DNA/RNA_pol_sf"/>
</dbReference>
<dbReference type="SUPFAM" id="SSF81660">
    <property type="entry name" value="Metal cation-transporting ATPase, ATP-binding domain N"/>
    <property type="match status" value="1"/>
</dbReference>
<proteinExistence type="predicted"/>
<evidence type="ECO:0000256" key="7">
    <source>
        <dbReference type="ARBA" id="ARBA00023136"/>
    </source>
</evidence>
<dbReference type="InterPro" id="IPR000477">
    <property type="entry name" value="RT_dom"/>
</dbReference>
<feature type="transmembrane region" description="Helical" evidence="9">
    <location>
        <begin position="1488"/>
        <end position="1512"/>
    </location>
</feature>
<dbReference type="PANTHER" id="PTHR24093:SF520">
    <property type="entry name" value="CALCIUM-TRANSPORTING ATPASE 9, PLASMA MEMBRANE-TYPE"/>
    <property type="match status" value="1"/>
</dbReference>
<keyword evidence="6 9" id="KW-1133">Transmembrane helix</keyword>
<dbReference type="SUPFAM" id="SSF56219">
    <property type="entry name" value="DNase I-like"/>
    <property type="match status" value="1"/>
</dbReference>
<keyword evidence="4" id="KW-0067">ATP-binding</keyword>
<dbReference type="InterPro" id="IPR004014">
    <property type="entry name" value="ATPase_P-typ_cation-transptr_N"/>
</dbReference>
<evidence type="ECO:0000256" key="8">
    <source>
        <dbReference type="SAM" id="MobiDB-lite"/>
    </source>
</evidence>
<evidence type="ECO:0000256" key="4">
    <source>
        <dbReference type="ARBA" id="ARBA00022840"/>
    </source>
</evidence>
<accession>A0A2N9ERA5</accession>
<feature type="compositionally biased region" description="Basic residues" evidence="8">
    <location>
        <begin position="263"/>
        <end position="272"/>
    </location>
</feature>
<dbReference type="GO" id="GO:0005886">
    <property type="term" value="C:plasma membrane"/>
    <property type="evidence" value="ECO:0007669"/>
    <property type="project" value="TreeGrafter"/>
</dbReference>
<dbReference type="Pfam" id="PF00122">
    <property type="entry name" value="E1-E2_ATPase"/>
    <property type="match status" value="1"/>
</dbReference>
<organism evidence="11">
    <name type="scientific">Fagus sylvatica</name>
    <name type="common">Beechnut</name>
    <dbReference type="NCBI Taxonomy" id="28930"/>
    <lineage>
        <taxon>Eukaryota</taxon>
        <taxon>Viridiplantae</taxon>
        <taxon>Streptophyta</taxon>
        <taxon>Embryophyta</taxon>
        <taxon>Tracheophyta</taxon>
        <taxon>Spermatophyta</taxon>
        <taxon>Magnoliopsida</taxon>
        <taxon>eudicotyledons</taxon>
        <taxon>Gunneridae</taxon>
        <taxon>Pentapetalae</taxon>
        <taxon>rosids</taxon>
        <taxon>fabids</taxon>
        <taxon>Fagales</taxon>
        <taxon>Fagaceae</taxon>
        <taxon>Fagus</taxon>
    </lineage>
</organism>
<dbReference type="PRINTS" id="PR00121">
    <property type="entry name" value="NAKATPASE"/>
</dbReference>
<dbReference type="InterPro" id="IPR023299">
    <property type="entry name" value="ATPase_P-typ_cyto_dom_N"/>
</dbReference>
<dbReference type="GO" id="GO:0005524">
    <property type="term" value="F:ATP binding"/>
    <property type="evidence" value="ECO:0007669"/>
    <property type="project" value="UniProtKB-KW"/>
</dbReference>
<dbReference type="SUPFAM" id="SSF81665">
    <property type="entry name" value="Calcium ATPase, transmembrane domain M"/>
    <property type="match status" value="2"/>
</dbReference>
<dbReference type="GO" id="GO:0005388">
    <property type="term" value="F:P-type calcium transporter activity"/>
    <property type="evidence" value="ECO:0007669"/>
    <property type="project" value="TreeGrafter"/>
</dbReference>
<dbReference type="Pfam" id="PF00690">
    <property type="entry name" value="Cation_ATPase_N"/>
    <property type="match status" value="1"/>
</dbReference>
<name>A0A2N9ERA5_FAGSY</name>
<dbReference type="SUPFAM" id="SSF81653">
    <property type="entry name" value="Calcium ATPase, transduction domain A"/>
    <property type="match status" value="1"/>
</dbReference>
<dbReference type="PRINTS" id="PR00119">
    <property type="entry name" value="CATATPASE"/>
</dbReference>
<evidence type="ECO:0000256" key="1">
    <source>
        <dbReference type="ARBA" id="ARBA00004141"/>
    </source>
</evidence>
<evidence type="ECO:0000256" key="3">
    <source>
        <dbReference type="ARBA" id="ARBA00022741"/>
    </source>
</evidence>
<feature type="transmembrane region" description="Helical" evidence="9">
    <location>
        <begin position="54"/>
        <end position="75"/>
    </location>
</feature>
<comment type="subcellular location">
    <subcellularLocation>
        <location evidence="1">Membrane</location>
        <topology evidence="1">Multi-pass membrane protein</topology>
    </subcellularLocation>
</comment>
<feature type="domain" description="Cation-transporting P-type ATPase N-terminal" evidence="10">
    <location>
        <begin position="1"/>
        <end position="75"/>
    </location>
</feature>
<dbReference type="NCBIfam" id="TIGR01494">
    <property type="entry name" value="ATPase_P-type"/>
    <property type="match status" value="1"/>
</dbReference>
<dbReference type="EMBL" id="OIVN01000508">
    <property type="protein sequence ID" value="SPC81337.1"/>
    <property type="molecule type" value="Genomic_DNA"/>
</dbReference>
<evidence type="ECO:0000256" key="5">
    <source>
        <dbReference type="ARBA" id="ARBA00022842"/>
    </source>
</evidence>
<feature type="region of interest" description="Disordered" evidence="8">
    <location>
        <begin position="255"/>
        <end position="286"/>
    </location>
</feature>
<dbReference type="Gene3D" id="2.70.150.10">
    <property type="entry name" value="Calcium-transporting ATPase, cytoplasmic transduction domain A"/>
    <property type="match status" value="1"/>
</dbReference>
<evidence type="ECO:0000313" key="11">
    <source>
        <dbReference type="EMBL" id="SPC81337.1"/>
    </source>
</evidence>
<evidence type="ECO:0000256" key="2">
    <source>
        <dbReference type="ARBA" id="ARBA00022692"/>
    </source>
</evidence>
<dbReference type="SUPFAM" id="SSF56672">
    <property type="entry name" value="DNA/RNA polymerases"/>
    <property type="match status" value="1"/>
</dbReference>
<dbReference type="FunFam" id="1.20.1110.10:FF:000097">
    <property type="entry name" value="Calcium-transporting ATPase 9 plasma membrane-type"/>
    <property type="match status" value="1"/>
</dbReference>
<evidence type="ECO:0000259" key="10">
    <source>
        <dbReference type="SMART" id="SM00831"/>
    </source>
</evidence>
<dbReference type="FunFam" id="2.70.150.10:FF:000006">
    <property type="entry name" value="Calcium-transporting ATPase"/>
    <property type="match status" value="1"/>
</dbReference>
<dbReference type="InterPro" id="IPR036691">
    <property type="entry name" value="Endo/exonu/phosph_ase_sf"/>
</dbReference>
<dbReference type="CDD" id="cd01650">
    <property type="entry name" value="RT_nLTR_like"/>
    <property type="match status" value="1"/>
</dbReference>
<dbReference type="InterPro" id="IPR059000">
    <property type="entry name" value="ATPase_P-type_domA"/>
</dbReference>
<reference evidence="11" key="1">
    <citation type="submission" date="2018-02" db="EMBL/GenBank/DDBJ databases">
        <authorList>
            <person name="Cohen D.B."/>
            <person name="Kent A.D."/>
        </authorList>
    </citation>
    <scope>NUCLEOTIDE SEQUENCE</scope>
</reference>
<dbReference type="Gene3D" id="3.60.10.10">
    <property type="entry name" value="Endonuclease/exonuclease/phosphatase"/>
    <property type="match status" value="1"/>
</dbReference>
<sequence length="1717" mass="191405">MEGQVKGVSELLKTNLEKGINEDETDLLKRRNSFGSNTYPRKKGRSFLRFLWEAWQDLTLIILIIAAVVSLALGIKTENLTAKKPDTPVGSTQQRVACLPNQVCGGNAFSIDSKHSLGFDGGRMDPYHIMECRGRFCGSLWVGLGGLRWLLDMLAKLHNQMQKLEGFFEFLRDGYRTLEFSCLSNRGGRFVEVAEYHSGAHRGSIRILEGRRGAGWSVFEFQVRKYFLGEVLKSPAAIGQQNHSSDEGETAVGYVETQNGRPHPIRKSRQSRSNKSARDLKQLNPLRDLRGHSNDQILMAISEPRPTRSCTFKWKPISRTLSITLDHASRKRVSWIGLETKTGSMEPQGVTNENGLVDSLIGEAQHVEIRGPGDIETQLPLKGSLVIQTKQKDLESFSEVSVCDDDGRESDSSSPMKVGTPPGSERLEIEPNNLPLMVFGGLGDVVDCSPIICEPICKLLPPGSPPWVVEGCRGSGEVELYQNSRRVDRHMSGFSKFVGFPIDEFEEECLALFQRIEERRNLQKGTIRKSAKSGMKGAFSVSCCWKGITDGFVWACTGIYGPNEDSLRANLWGELTDVRQRWNVPWCAIGDFNVVRFLSELLGCNSFSPAMMEFSDWIDHHNLVDLPLVGGSFTWSSGATPPAMSQIDRVSLPNLGGSRRFDEGFVLANKMKALKADLKLWNREVVGDIRFKKRRHIGEVLELDVKEGCGGLSLADFQLREVLKTEDFQGDKAPGPDGFTMAFFQKCWRVVEKDTMDFFEEVYVQCQFERSLNASFITLIPKKMVDSVLIANECLDSRVGSGLPGLICKLDIEKAYDHVNWDSLFSRGIRQGDPLSPLFLLVMEVLSRLLKKTEEGGFIHGFQVGAALGDRLEVSHLLYADDTILFCDACLEQVTYLRWVLTCFEAVTGLRVNMSKSEMVPIGEVPNLSYLVDILSCRLGTLPMTYLGMPLGSSFKALGVWNPIIEKVERRLAGWKKLYLSKGGHLTLLKSTLSSLPTYFMSLFKVPVSVAKQIEKLQRNFLWGGVGDDIKIPLVSWNKVCTPFTQGGLGVRDLIVFNKALLGKWLWRFGVEVSKFWRRVSAAKYGVMGGGWCTRPVRGSHGCSLWKGIMENWDVFQRYIVFEVGKGDKVRFWHNKWCGDRSLKDDFPHLFECSRDREAFIDSLFSRSNGVETREWQLQFVRNFNDWEVEMVAAFFNLIQSKAPVHELDDVIKCSGENVAHLLLHCPVARELWNYVFRRFGVDWVISGSVLDHMAGWRNWFGKHDSDVWNLVPACVMWSLWRERNNCTFDDVELSVDKLIESSNSTCFFSSSPSSIHLFLMVLVHLVILGVKEGWYDGGSIAFAVFLVIIVTAVSDYRQSLQFQNLNEEKRNIQVEVIRSGRVVKVSIFDIVVGDVVPLKIGDQVPADGILITGHSLAIDESSMTGESKIVQKDQKKPFLMAGCKVADGFGTMLVTGVGINTEWGLLMASISEDTGEETPLQVRLNGVATFIGIVGLSVAVFVLAVLLVRYFTGHSKNPDGSVQFIRGTTSASMIVDGVIKIFTIAVTIVVVAVPEGLPLAVTLTLAYSMRKMMADKALANVQVRRLSACETMGSATTICSDKTGTLTLNQMTVVEAYVGRKKINPPDDSSQLHSVISSLLIEGIAQNTTGKVFVPKDGVGVEVSGSPTEKAILYWAVKLGMNFDLVRSESMILQVFPFNSEKKRGGVAVKQVNDYP</sequence>
<dbReference type="PANTHER" id="PTHR24093">
    <property type="entry name" value="CATION TRANSPORTING ATPASE"/>
    <property type="match status" value="1"/>
</dbReference>
<dbReference type="Gene3D" id="1.20.1110.10">
    <property type="entry name" value="Calcium-transporting ATPase, transmembrane domain"/>
    <property type="match status" value="1"/>
</dbReference>
<dbReference type="InterPro" id="IPR023298">
    <property type="entry name" value="ATPase_P-typ_TM_dom_sf"/>
</dbReference>
<dbReference type="InterPro" id="IPR001757">
    <property type="entry name" value="P_typ_ATPase"/>
</dbReference>
<keyword evidence="2 9" id="KW-0812">Transmembrane</keyword>
<dbReference type="InterPro" id="IPR018303">
    <property type="entry name" value="ATPase_P-typ_P_site"/>
</dbReference>
<keyword evidence="3" id="KW-0547">Nucleotide-binding</keyword>
<keyword evidence="5" id="KW-0460">Magnesium</keyword>
<feature type="transmembrane region" description="Helical" evidence="9">
    <location>
        <begin position="1334"/>
        <end position="1354"/>
    </location>
</feature>
<keyword evidence="7 9" id="KW-0472">Membrane</keyword>
<evidence type="ECO:0000256" key="6">
    <source>
        <dbReference type="ARBA" id="ARBA00022989"/>
    </source>
</evidence>
<feature type="region of interest" description="Disordered" evidence="8">
    <location>
        <begin position="398"/>
        <end position="424"/>
    </location>
</feature>
<evidence type="ECO:0000256" key="9">
    <source>
        <dbReference type="SAM" id="Phobius"/>
    </source>
</evidence>
<dbReference type="InterPro" id="IPR008250">
    <property type="entry name" value="ATPase_P-typ_transduc_dom_A_sf"/>
</dbReference>
<dbReference type="Pfam" id="PF00078">
    <property type="entry name" value="RVT_1"/>
    <property type="match status" value="1"/>
</dbReference>
<protein>
    <recommendedName>
        <fullName evidence="10">Cation-transporting P-type ATPase N-terminal domain-containing protein</fullName>
    </recommendedName>
</protein>
<dbReference type="GO" id="GO:0016887">
    <property type="term" value="F:ATP hydrolysis activity"/>
    <property type="evidence" value="ECO:0007669"/>
    <property type="project" value="InterPro"/>
</dbReference>
<dbReference type="SMART" id="SM00831">
    <property type="entry name" value="Cation_ATPase_N"/>
    <property type="match status" value="1"/>
</dbReference>
<feature type="compositionally biased region" description="Basic and acidic residues" evidence="8">
    <location>
        <begin position="276"/>
        <end position="286"/>
    </location>
</feature>
<dbReference type="PROSITE" id="PS00154">
    <property type="entry name" value="ATPASE_E1_E2"/>
    <property type="match status" value="1"/>
</dbReference>
<feature type="transmembrane region" description="Helical" evidence="9">
    <location>
        <begin position="1542"/>
        <end position="1568"/>
    </location>
</feature>
<gene>
    <name evidence="11" type="ORF">FSB_LOCUS9219</name>
</gene>